<dbReference type="EMBL" id="CP002117">
    <property type="protein sequence ID" value="ADN37502.1"/>
    <property type="molecule type" value="Genomic_DNA"/>
</dbReference>
<dbReference type="Pfam" id="PF00005">
    <property type="entry name" value="ABC_tran"/>
    <property type="match status" value="1"/>
</dbReference>
<evidence type="ECO:0000256" key="4">
    <source>
        <dbReference type="ARBA" id="ARBA00050590"/>
    </source>
</evidence>
<evidence type="ECO:0000256" key="1">
    <source>
        <dbReference type="ARBA" id="ARBA00022448"/>
    </source>
</evidence>
<dbReference type="SUPFAM" id="SSF52540">
    <property type="entry name" value="P-loop containing nucleoside triphosphate hydrolases"/>
    <property type="match status" value="1"/>
</dbReference>
<dbReference type="HOGENOM" id="CLU_000604_1_11_2"/>
<evidence type="ECO:0000256" key="5">
    <source>
        <dbReference type="ARBA" id="ARBA00058960"/>
    </source>
</evidence>
<dbReference type="GO" id="GO:0016887">
    <property type="term" value="F:ATP hydrolysis activity"/>
    <property type="evidence" value="ECO:0007669"/>
    <property type="project" value="InterPro"/>
</dbReference>
<evidence type="ECO:0000256" key="2">
    <source>
        <dbReference type="ARBA" id="ARBA00022741"/>
    </source>
</evidence>
<dbReference type="InterPro" id="IPR050153">
    <property type="entry name" value="Metal_Ion_Import_ABC"/>
</dbReference>
<evidence type="ECO:0000313" key="10">
    <source>
        <dbReference type="EMBL" id="ADN37502.1"/>
    </source>
</evidence>
<gene>
    <name evidence="10" type="ordered locus">Mpet_2759</name>
</gene>
<comment type="function">
    <text evidence="5">Required for corrinoid utilization. Probably part of the ABC transporter complex BtuCDF involved in cobalamin (vitamin B12) import. Probably responsible for energy coupling to the transport system.</text>
</comment>
<dbReference type="AlphaFoldDB" id="E1RGX3"/>
<sequence length="257" mass="28356">MILDIEKLTFSYDKKNYQFRGISFSIDRGEVFSILGRNGTGKSTLIKCILNVLVPEAGRITIEGRDVRGWKRQELASNVAYVPQSKNIVFPFTVFDYVLMGRTPHIPSFSIPKESDVEITEECLKKLGISQLKEKPVSEISGGEHQMAAIARAVAQEPSIIIMDEPTSHLDLGNQQKVLRMTEKLGSEGISVLMTSHFPDHGFIVSDKVAIMENGNLIATGSPEDVITNENLKTAYGIDVTVSYVPEAGRKVCIPAK</sequence>
<evidence type="ECO:0000256" key="7">
    <source>
        <dbReference type="ARBA" id="ARBA00073649"/>
    </source>
</evidence>
<keyword evidence="3" id="KW-0067">ATP-binding</keyword>
<dbReference type="GO" id="GO:0015420">
    <property type="term" value="F:ABC-type vitamin B12 transporter activity"/>
    <property type="evidence" value="ECO:0007669"/>
    <property type="project" value="UniProtKB-EC"/>
</dbReference>
<organism evidence="10 11">
    <name type="scientific">Methanolacinia petrolearia (strain DSM 11571 / OCM 486 / SEBR 4847)</name>
    <name type="common">Methanoplanus petrolearius</name>
    <dbReference type="NCBI Taxonomy" id="679926"/>
    <lineage>
        <taxon>Archaea</taxon>
        <taxon>Methanobacteriati</taxon>
        <taxon>Methanobacteriota</taxon>
        <taxon>Stenosarchaea group</taxon>
        <taxon>Methanomicrobia</taxon>
        <taxon>Methanomicrobiales</taxon>
        <taxon>Methanomicrobiaceae</taxon>
        <taxon>Methanolacinia</taxon>
    </lineage>
</organism>
<keyword evidence="2" id="KW-0547">Nucleotide-binding</keyword>
<dbReference type="InterPro" id="IPR027417">
    <property type="entry name" value="P-loop_NTPase"/>
</dbReference>
<dbReference type="InterPro" id="IPR003439">
    <property type="entry name" value="ABC_transporter-like_ATP-bd"/>
</dbReference>
<dbReference type="CDD" id="cd03214">
    <property type="entry name" value="ABC_Iron-Siderophores_B12_Hemin"/>
    <property type="match status" value="1"/>
</dbReference>
<feature type="domain" description="ABC transporter" evidence="9">
    <location>
        <begin position="3"/>
        <end position="239"/>
    </location>
</feature>
<dbReference type="STRING" id="679926.Mpet_2759"/>
<dbReference type="FunFam" id="3.40.50.300:FF:000134">
    <property type="entry name" value="Iron-enterobactin ABC transporter ATP-binding protein"/>
    <property type="match status" value="1"/>
</dbReference>
<evidence type="ECO:0000256" key="3">
    <source>
        <dbReference type="ARBA" id="ARBA00022840"/>
    </source>
</evidence>
<name>E1RGX3_METP4</name>
<reference evidence="10 11" key="1">
    <citation type="journal article" date="2010" name="Stand. Genomic Sci.">
        <title>Complete genome sequence of Methanoplanus petrolearius type strain (SEBR 4847).</title>
        <authorList>
            <person name="Brambilla E."/>
            <person name="Djao O.D."/>
            <person name="Daligault H."/>
            <person name="Lapidus A."/>
            <person name="Lucas S."/>
            <person name="Hammon N."/>
            <person name="Nolan M."/>
            <person name="Tice H."/>
            <person name="Cheng J.F."/>
            <person name="Han C."/>
            <person name="Tapia R."/>
            <person name="Goodwin L."/>
            <person name="Pitluck S."/>
            <person name="Liolios K."/>
            <person name="Ivanova N."/>
            <person name="Mavromatis K."/>
            <person name="Mikhailova N."/>
            <person name="Pati A."/>
            <person name="Chen A."/>
            <person name="Palaniappan K."/>
            <person name="Land M."/>
            <person name="Hauser L."/>
            <person name="Chang Y.J."/>
            <person name="Jeffries C.D."/>
            <person name="Rohde M."/>
            <person name="Spring S."/>
            <person name="Sikorski J."/>
            <person name="Goker M."/>
            <person name="Woyke T."/>
            <person name="Bristow J."/>
            <person name="Eisen J.A."/>
            <person name="Markowitz V."/>
            <person name="Hugenholtz P."/>
            <person name="Kyrpides N.C."/>
            <person name="Klenk H.P."/>
        </authorList>
    </citation>
    <scope>NUCLEOTIDE SEQUENCE [LARGE SCALE GENOMIC DNA]</scope>
    <source>
        <strain evidence="11">DSM 11571 / OCM 486 / SEBR 4847</strain>
    </source>
</reference>
<dbReference type="KEGG" id="mpi:Mpet_2759"/>
<dbReference type="GO" id="GO:0005524">
    <property type="term" value="F:ATP binding"/>
    <property type="evidence" value="ECO:0007669"/>
    <property type="project" value="UniProtKB-KW"/>
</dbReference>
<dbReference type="eggNOG" id="arCOG00198">
    <property type="taxonomic scope" value="Archaea"/>
</dbReference>
<evidence type="ECO:0000256" key="8">
    <source>
        <dbReference type="ARBA" id="ARBA00077139"/>
    </source>
</evidence>
<dbReference type="PANTHER" id="PTHR42734">
    <property type="entry name" value="METAL TRANSPORT SYSTEM ATP-BINDING PROTEIN TM_0124-RELATED"/>
    <property type="match status" value="1"/>
</dbReference>
<keyword evidence="11" id="KW-1185">Reference proteome</keyword>
<dbReference type="PROSITE" id="PS50893">
    <property type="entry name" value="ABC_TRANSPORTER_2"/>
    <property type="match status" value="1"/>
</dbReference>
<accession>E1RGX3</accession>
<dbReference type="InterPro" id="IPR003593">
    <property type="entry name" value="AAA+_ATPase"/>
</dbReference>
<evidence type="ECO:0000256" key="6">
    <source>
        <dbReference type="ARBA" id="ARBA00066387"/>
    </source>
</evidence>
<protein>
    <recommendedName>
        <fullName evidence="7">Cobalamin import ATP-binding protein BtuD</fullName>
        <ecNumber evidence="6">7.6.2.8</ecNumber>
    </recommendedName>
    <alternativeName>
        <fullName evidence="8">Vitamin B12-transporting ATPase</fullName>
    </alternativeName>
</protein>
<comment type="catalytic activity">
    <reaction evidence="4">
        <text>an R-cob(III)alamin(out) + ATP + H2O = an R-cob(III)alamin(in) + ADP + phosphate + H(+)</text>
        <dbReference type="Rhea" id="RHEA:17873"/>
        <dbReference type="ChEBI" id="CHEBI:15377"/>
        <dbReference type="ChEBI" id="CHEBI:15378"/>
        <dbReference type="ChEBI" id="CHEBI:30616"/>
        <dbReference type="ChEBI" id="CHEBI:43474"/>
        <dbReference type="ChEBI" id="CHEBI:140785"/>
        <dbReference type="ChEBI" id="CHEBI:456216"/>
        <dbReference type="EC" id="7.6.2.8"/>
    </reaction>
</comment>
<dbReference type="PANTHER" id="PTHR42734:SF19">
    <property type="entry name" value="IRON COMPOUNDS ABC TRANSPORTER, ATP-BINDING PROTEIN"/>
    <property type="match status" value="1"/>
</dbReference>
<dbReference type="Gene3D" id="3.40.50.300">
    <property type="entry name" value="P-loop containing nucleotide triphosphate hydrolases"/>
    <property type="match status" value="1"/>
</dbReference>
<dbReference type="RefSeq" id="WP_013330675.1">
    <property type="nucleotide sequence ID" value="NC_014507.1"/>
</dbReference>
<dbReference type="EC" id="7.6.2.8" evidence="6"/>
<keyword evidence="1" id="KW-0813">Transport</keyword>
<dbReference type="SMART" id="SM00382">
    <property type="entry name" value="AAA"/>
    <property type="match status" value="1"/>
</dbReference>
<evidence type="ECO:0000259" key="9">
    <source>
        <dbReference type="PROSITE" id="PS50893"/>
    </source>
</evidence>
<evidence type="ECO:0000313" key="11">
    <source>
        <dbReference type="Proteomes" id="UP000006565"/>
    </source>
</evidence>
<dbReference type="Proteomes" id="UP000006565">
    <property type="component" value="Chromosome"/>
</dbReference>
<proteinExistence type="predicted"/>
<dbReference type="GeneID" id="9745254"/>